<reference evidence="3" key="1">
    <citation type="submission" date="2017-04" db="EMBL/GenBank/DDBJ databases">
        <title>Plasmodium gonderi genome.</title>
        <authorList>
            <person name="Arisue N."/>
            <person name="Honma H."/>
            <person name="Kawai S."/>
            <person name="Tougan T."/>
            <person name="Tanabe K."/>
            <person name="Horii T."/>
        </authorList>
    </citation>
    <scope>NUCLEOTIDE SEQUENCE [LARGE SCALE GENOMIC DNA]</scope>
    <source>
        <strain evidence="3">ATCC 30045</strain>
    </source>
</reference>
<dbReference type="EMBL" id="BDQF01000414">
    <property type="protein sequence ID" value="GAW84545.1"/>
    <property type="molecule type" value="Genomic_DNA"/>
</dbReference>
<keyword evidence="3" id="KW-1185">Reference proteome</keyword>
<evidence type="ECO:0000313" key="3">
    <source>
        <dbReference type="Proteomes" id="UP000195521"/>
    </source>
</evidence>
<proteinExistence type="predicted"/>
<evidence type="ECO:0000256" key="1">
    <source>
        <dbReference type="SAM" id="Phobius"/>
    </source>
</evidence>
<dbReference type="GeneID" id="39745353"/>
<protein>
    <submittedName>
        <fullName evidence="2">Variable surface protein</fullName>
    </submittedName>
</protein>
<gene>
    <name evidence="2" type="ORF">PGO_003560</name>
</gene>
<dbReference type="OrthoDB" id="10293467at2759"/>
<dbReference type="Proteomes" id="UP000195521">
    <property type="component" value="Unassembled WGS sequence"/>
</dbReference>
<feature type="transmembrane region" description="Helical" evidence="1">
    <location>
        <begin position="211"/>
        <end position="233"/>
    </location>
</feature>
<organism evidence="2 3">
    <name type="scientific">Plasmodium gonderi</name>
    <dbReference type="NCBI Taxonomy" id="77519"/>
    <lineage>
        <taxon>Eukaryota</taxon>
        <taxon>Sar</taxon>
        <taxon>Alveolata</taxon>
        <taxon>Apicomplexa</taxon>
        <taxon>Aconoidasida</taxon>
        <taxon>Haemosporida</taxon>
        <taxon>Plasmodiidae</taxon>
        <taxon>Plasmodium</taxon>
        <taxon>Plasmodium (Plasmodium)</taxon>
    </lineage>
</organism>
<sequence>MKKSIYEIVEKFPECNEHINTKQNTITSGGTNNVWEILCLKPDTITTINKHSIDYSGKVSEICVQAMEYLHDVNLRTEEFLKDAGCAYFYYWIFDVAFNKNMSKINDIPYLFNEFTDLLKRNILALNSSGKLEIPINELCLYSQESIIKRDFQKIIYIYNLYDIINSKGGKINKDVFKQIVNIVKQYNENMESVSCKIVEIPDQPTCKNNILVPIIITMIVTFLISLFIFILLKFTTLGSLIQGATLIRRNVYDNIDEELSRFRGSDIYGTMSRNSVNNILYNSK</sequence>
<keyword evidence="1" id="KW-0472">Membrane</keyword>
<keyword evidence="1" id="KW-1133">Transmembrane helix</keyword>
<evidence type="ECO:0000313" key="2">
    <source>
        <dbReference type="EMBL" id="GAW84545.1"/>
    </source>
</evidence>
<accession>A0A1Y1JSW4</accession>
<comment type="caution">
    <text evidence="2">The sequence shown here is derived from an EMBL/GenBank/DDBJ whole genome shotgun (WGS) entry which is preliminary data.</text>
</comment>
<dbReference type="RefSeq" id="XP_028547134.1">
    <property type="nucleotide sequence ID" value="XM_028691333.1"/>
</dbReference>
<dbReference type="AlphaFoldDB" id="A0A1Y1JSW4"/>
<name>A0A1Y1JSW4_PLAGO</name>
<keyword evidence="1" id="KW-0812">Transmembrane</keyword>